<dbReference type="Pfam" id="PF03932">
    <property type="entry name" value="CutC"/>
    <property type="match status" value="1"/>
</dbReference>
<evidence type="ECO:0000313" key="3">
    <source>
        <dbReference type="EMBL" id="QDP41381.1"/>
    </source>
</evidence>
<organism evidence="3 4">
    <name type="scientific">Radiobacillus deserti</name>
    <dbReference type="NCBI Taxonomy" id="2594883"/>
    <lineage>
        <taxon>Bacteria</taxon>
        <taxon>Bacillati</taxon>
        <taxon>Bacillota</taxon>
        <taxon>Bacilli</taxon>
        <taxon>Bacillales</taxon>
        <taxon>Bacillaceae</taxon>
        <taxon>Radiobacillus</taxon>
    </lineage>
</organism>
<dbReference type="GO" id="GO:0005507">
    <property type="term" value="F:copper ion binding"/>
    <property type="evidence" value="ECO:0007669"/>
    <property type="project" value="TreeGrafter"/>
</dbReference>
<evidence type="ECO:0000256" key="1">
    <source>
        <dbReference type="ARBA" id="ARBA00007768"/>
    </source>
</evidence>
<evidence type="ECO:0000256" key="2">
    <source>
        <dbReference type="HAMAP-Rule" id="MF_00795"/>
    </source>
</evidence>
<dbReference type="SUPFAM" id="SSF110395">
    <property type="entry name" value="CutC-like"/>
    <property type="match status" value="1"/>
</dbReference>
<comment type="caution">
    <text evidence="2">Once thought to be involved in copper homeostasis, experiments in E.coli have shown this is not the case.</text>
</comment>
<dbReference type="Proteomes" id="UP000315215">
    <property type="component" value="Chromosome"/>
</dbReference>
<protein>
    <recommendedName>
        <fullName evidence="2">PF03932 family protein CutC</fullName>
    </recommendedName>
</protein>
<comment type="subcellular location">
    <subcellularLocation>
        <location evidence="2">Cytoplasm</location>
    </subcellularLocation>
</comment>
<reference evidence="3 4" key="1">
    <citation type="submission" date="2019-07" db="EMBL/GenBank/DDBJ databases">
        <authorList>
            <person name="Li J."/>
        </authorList>
    </citation>
    <scope>NUCLEOTIDE SEQUENCE [LARGE SCALE GENOMIC DNA]</scope>
    <source>
        <strain evidence="3 4">TKL69</strain>
    </source>
</reference>
<proteinExistence type="inferred from homology"/>
<dbReference type="EMBL" id="CP041666">
    <property type="protein sequence ID" value="QDP41381.1"/>
    <property type="molecule type" value="Genomic_DNA"/>
</dbReference>
<comment type="similarity">
    <text evidence="1 2">Belongs to the CutC family.</text>
</comment>
<keyword evidence="2" id="KW-0963">Cytoplasm</keyword>
<dbReference type="KEGG" id="aqt:FN924_15045"/>
<sequence>MLIEVIADSLTDAHTAEKAGADRIELVTGMLEGGLTPSYGLIEQVCQAVTIPVQVMIRPHSRGFVYSTDDLQVMVEDIKQCKKLGANGVVIGVLTEQGDIHETALEELLHVSEGLDVTFHRALDEAKDLEESIKVLRKYPQIRRVLTSGGKPSAIEAVEQYSNMQKQVDRGGPILMAGAGLTLENIASFLRGFPAKEIHFGKAVRIDSSYACSIDPEKIIALRNLTSFS</sequence>
<dbReference type="PANTHER" id="PTHR12598:SF0">
    <property type="entry name" value="COPPER HOMEOSTASIS PROTEIN CUTC HOMOLOG"/>
    <property type="match status" value="1"/>
</dbReference>
<dbReference type="PANTHER" id="PTHR12598">
    <property type="entry name" value="COPPER HOMEOSTASIS PROTEIN CUTC"/>
    <property type="match status" value="1"/>
</dbReference>
<keyword evidence="4" id="KW-1185">Reference proteome</keyword>
<dbReference type="GO" id="GO:0005737">
    <property type="term" value="C:cytoplasm"/>
    <property type="evidence" value="ECO:0007669"/>
    <property type="project" value="UniProtKB-SubCell"/>
</dbReference>
<gene>
    <name evidence="2" type="primary">cutC</name>
    <name evidence="3" type="ORF">FN924_15045</name>
</gene>
<dbReference type="Gene3D" id="3.20.20.380">
    <property type="entry name" value="Copper homeostasis (CutC) domain"/>
    <property type="match status" value="1"/>
</dbReference>
<dbReference type="RefSeq" id="WP_143895869.1">
    <property type="nucleotide sequence ID" value="NZ_CP041666.1"/>
</dbReference>
<dbReference type="HAMAP" id="MF_00795">
    <property type="entry name" value="CutC"/>
    <property type="match status" value="1"/>
</dbReference>
<dbReference type="InterPro" id="IPR036822">
    <property type="entry name" value="CutC-like_dom_sf"/>
</dbReference>
<evidence type="ECO:0000313" key="4">
    <source>
        <dbReference type="Proteomes" id="UP000315215"/>
    </source>
</evidence>
<dbReference type="OrthoDB" id="9815677at2"/>
<dbReference type="AlphaFoldDB" id="A0A516KJ26"/>
<name>A0A516KJ26_9BACI</name>
<accession>A0A516KJ26</accession>
<dbReference type="InterPro" id="IPR005627">
    <property type="entry name" value="CutC-like"/>
</dbReference>